<sequence length="70" mass="8164">MAEAHQAVAFKFTITPGGLDLQLSRQALRQIYLSGVCSWKKRISRMKVRCDFVHFVKQQPTCETEQCYHF</sequence>
<reference evidence="2" key="3">
    <citation type="submission" date="2020-05" db="EMBL/GenBank/DDBJ databases">
        <title>Electrophorus electricus (electric eel) genome, fEleEle1, primary haplotype.</title>
        <authorList>
            <person name="Myers G."/>
            <person name="Meyer A."/>
            <person name="Fedrigo O."/>
            <person name="Formenti G."/>
            <person name="Rhie A."/>
            <person name="Tracey A."/>
            <person name="Sims Y."/>
            <person name="Jarvis E.D."/>
        </authorList>
    </citation>
    <scope>NUCLEOTIDE SEQUENCE [LARGE SCALE GENOMIC DNA]</scope>
</reference>
<name>A0A4W4GC76_ELEEL</name>
<dbReference type="Pfam" id="PF16484">
    <property type="entry name" value="CPT_N"/>
    <property type="match status" value="1"/>
</dbReference>
<accession>A0A4W4GC76</accession>
<dbReference type="GeneTree" id="ENSGT00990000211111"/>
<reference evidence="2" key="5">
    <citation type="submission" date="2025-09" db="UniProtKB">
        <authorList>
            <consortium name="Ensembl"/>
        </authorList>
    </citation>
    <scope>IDENTIFICATION</scope>
</reference>
<evidence type="ECO:0000313" key="3">
    <source>
        <dbReference type="Proteomes" id="UP000314983"/>
    </source>
</evidence>
<evidence type="ECO:0000313" key="2">
    <source>
        <dbReference type="Ensembl" id="ENSEEEP00000033916.2"/>
    </source>
</evidence>
<protein>
    <recommendedName>
        <fullName evidence="1">Carnitine O-palmitoyltransferase N-terminal domain-containing protein</fullName>
    </recommendedName>
</protein>
<keyword evidence="3" id="KW-1185">Reference proteome</keyword>
<dbReference type="InterPro" id="IPR032476">
    <property type="entry name" value="CPT_N"/>
</dbReference>
<feature type="domain" description="Carnitine O-palmitoyltransferase N-terminal" evidence="1">
    <location>
        <begin position="1"/>
        <end position="47"/>
    </location>
</feature>
<reference evidence="3" key="2">
    <citation type="journal article" date="2017" name="Sci. Adv.">
        <title>A tail of two voltages: Proteomic comparison of the three electric organs of the electric eel.</title>
        <authorList>
            <person name="Traeger L.L."/>
            <person name="Sabat G."/>
            <person name="Barrett-Wilt G.A."/>
            <person name="Wells G.B."/>
            <person name="Sussman M.R."/>
        </authorList>
    </citation>
    <scope>NUCLEOTIDE SEQUENCE [LARGE SCALE GENOMIC DNA]</scope>
</reference>
<dbReference type="Ensembl" id="ENSEEET00000034314.2">
    <property type="protein sequence ID" value="ENSEEEP00000033916.2"/>
    <property type="gene ID" value="ENSEEEG00000016149.2"/>
</dbReference>
<dbReference type="OMA" id="ETHGHIS"/>
<reference evidence="3" key="1">
    <citation type="journal article" date="2014" name="Science">
        <title>Nonhuman genetics. Genomic basis for the convergent evolution of electric organs.</title>
        <authorList>
            <person name="Gallant J.R."/>
            <person name="Traeger L.L."/>
            <person name="Volkening J.D."/>
            <person name="Moffett H."/>
            <person name="Chen P.H."/>
            <person name="Novina C.D."/>
            <person name="Phillips G.N.Jr."/>
            <person name="Anand R."/>
            <person name="Wells G.B."/>
            <person name="Pinch M."/>
            <person name="Guth R."/>
            <person name="Unguez G.A."/>
            <person name="Albert J.S."/>
            <person name="Zakon H.H."/>
            <person name="Samanta M.P."/>
            <person name="Sussman M.R."/>
        </authorList>
    </citation>
    <scope>NUCLEOTIDE SEQUENCE [LARGE SCALE GENOMIC DNA]</scope>
</reference>
<reference evidence="2" key="4">
    <citation type="submission" date="2025-08" db="UniProtKB">
        <authorList>
            <consortium name="Ensembl"/>
        </authorList>
    </citation>
    <scope>IDENTIFICATION</scope>
</reference>
<proteinExistence type="predicted"/>
<dbReference type="STRING" id="8005.ENSEEEP00000033916"/>
<organism evidence="2 3">
    <name type="scientific">Electrophorus electricus</name>
    <name type="common">Electric eel</name>
    <name type="synonym">Gymnotus electricus</name>
    <dbReference type="NCBI Taxonomy" id="8005"/>
    <lineage>
        <taxon>Eukaryota</taxon>
        <taxon>Metazoa</taxon>
        <taxon>Chordata</taxon>
        <taxon>Craniata</taxon>
        <taxon>Vertebrata</taxon>
        <taxon>Euteleostomi</taxon>
        <taxon>Actinopterygii</taxon>
        <taxon>Neopterygii</taxon>
        <taxon>Teleostei</taxon>
        <taxon>Ostariophysi</taxon>
        <taxon>Gymnotiformes</taxon>
        <taxon>Gymnotoidei</taxon>
        <taxon>Gymnotidae</taxon>
        <taxon>Electrophorus</taxon>
    </lineage>
</organism>
<dbReference type="GO" id="GO:0003824">
    <property type="term" value="F:catalytic activity"/>
    <property type="evidence" value="ECO:0007669"/>
    <property type="project" value="UniProtKB-ARBA"/>
</dbReference>
<dbReference type="Gene3D" id="6.10.250.1760">
    <property type="match status" value="1"/>
</dbReference>
<dbReference type="Proteomes" id="UP000314983">
    <property type="component" value="Chromosome 1"/>
</dbReference>
<dbReference type="AlphaFoldDB" id="A0A4W4GC76"/>
<evidence type="ECO:0000259" key="1">
    <source>
        <dbReference type="Pfam" id="PF16484"/>
    </source>
</evidence>